<evidence type="ECO:0000256" key="2">
    <source>
        <dbReference type="ARBA" id="ARBA00023008"/>
    </source>
</evidence>
<evidence type="ECO:0000259" key="4">
    <source>
        <dbReference type="Pfam" id="PF00127"/>
    </source>
</evidence>
<accession>A0A4R6Z764</accession>
<evidence type="ECO:0000256" key="1">
    <source>
        <dbReference type="ARBA" id="ARBA00022723"/>
    </source>
</evidence>
<reference evidence="5 6" key="1">
    <citation type="submission" date="2019-03" db="EMBL/GenBank/DDBJ databases">
        <title>Genomic Encyclopedia of Type Strains, Phase IV (KMG-IV): sequencing the most valuable type-strain genomes for metagenomic binning, comparative biology and taxonomic classification.</title>
        <authorList>
            <person name="Goeker M."/>
        </authorList>
    </citation>
    <scope>NUCLEOTIDE SEQUENCE [LARGE SCALE GENOMIC DNA]</scope>
    <source>
        <strain evidence="5 6">DSM 21667</strain>
    </source>
</reference>
<feature type="chain" id="PRO_5020992006" evidence="3">
    <location>
        <begin position="22"/>
        <end position="133"/>
    </location>
</feature>
<name>A0A4R6Z764_9GAMM</name>
<dbReference type="Gene3D" id="2.60.40.420">
    <property type="entry name" value="Cupredoxins - blue copper proteins"/>
    <property type="match status" value="1"/>
</dbReference>
<dbReference type="Pfam" id="PF00127">
    <property type="entry name" value="Copper-bind"/>
    <property type="match status" value="1"/>
</dbReference>
<evidence type="ECO:0000256" key="3">
    <source>
        <dbReference type="SAM" id="SignalP"/>
    </source>
</evidence>
<keyword evidence="3" id="KW-0732">Signal</keyword>
<dbReference type="GO" id="GO:0009055">
    <property type="term" value="F:electron transfer activity"/>
    <property type="evidence" value="ECO:0007669"/>
    <property type="project" value="InterPro"/>
</dbReference>
<feature type="domain" description="Blue (type 1) copper" evidence="4">
    <location>
        <begin position="28"/>
        <end position="121"/>
    </location>
</feature>
<comment type="caution">
    <text evidence="5">The sequence shown here is derived from an EMBL/GenBank/DDBJ whole genome shotgun (WGS) entry which is preliminary data.</text>
</comment>
<dbReference type="SUPFAM" id="SSF49503">
    <property type="entry name" value="Cupredoxins"/>
    <property type="match status" value="1"/>
</dbReference>
<dbReference type="OrthoDB" id="5959861at2"/>
<keyword evidence="2" id="KW-0186">Copper</keyword>
<evidence type="ECO:0000313" key="6">
    <source>
        <dbReference type="Proteomes" id="UP000295293"/>
    </source>
</evidence>
<dbReference type="InterPro" id="IPR008972">
    <property type="entry name" value="Cupredoxin"/>
</dbReference>
<dbReference type="AlphaFoldDB" id="A0A4R6Z764"/>
<gene>
    <name evidence="5" type="ORF">DFR29_102265</name>
</gene>
<dbReference type="Proteomes" id="UP000295293">
    <property type="component" value="Unassembled WGS sequence"/>
</dbReference>
<keyword evidence="6" id="KW-1185">Reference proteome</keyword>
<feature type="signal peptide" evidence="3">
    <location>
        <begin position="1"/>
        <end position="21"/>
    </location>
</feature>
<dbReference type="EMBL" id="SNZH01000002">
    <property type="protein sequence ID" value="TDR47605.1"/>
    <property type="molecule type" value="Genomic_DNA"/>
</dbReference>
<organism evidence="5 6">
    <name type="scientific">Tahibacter aquaticus</name>
    <dbReference type="NCBI Taxonomy" id="520092"/>
    <lineage>
        <taxon>Bacteria</taxon>
        <taxon>Pseudomonadati</taxon>
        <taxon>Pseudomonadota</taxon>
        <taxon>Gammaproteobacteria</taxon>
        <taxon>Lysobacterales</taxon>
        <taxon>Rhodanobacteraceae</taxon>
        <taxon>Tahibacter</taxon>
    </lineage>
</organism>
<evidence type="ECO:0000313" key="5">
    <source>
        <dbReference type="EMBL" id="TDR47605.1"/>
    </source>
</evidence>
<protein>
    <submittedName>
        <fullName evidence="5">Plastocyanin</fullName>
    </submittedName>
</protein>
<proteinExistence type="predicted"/>
<sequence length="133" mass="13704">MRIPNSVCLVLLAALPFAAAAADHEVLVGQGGNTFQPNFLEIRAGDTVTFRQVAGFHNVATLAGAVTAFRCGPNGCDGVGSGNGEPGGGVWSQTVAFPTMGTIDYLCDVHGQVMSGSIVVNPVPVTLQKFEID</sequence>
<dbReference type="InterPro" id="IPR000923">
    <property type="entry name" value="BlueCu_1"/>
</dbReference>
<dbReference type="RefSeq" id="WP_133817322.1">
    <property type="nucleotide sequence ID" value="NZ_SNZH01000002.1"/>
</dbReference>
<keyword evidence="1" id="KW-0479">Metal-binding</keyword>
<dbReference type="GO" id="GO:0005507">
    <property type="term" value="F:copper ion binding"/>
    <property type="evidence" value="ECO:0007669"/>
    <property type="project" value="InterPro"/>
</dbReference>